<sequence>MVEQTVTLKNRNGLHARPAALLVQTASKQSCKIWIRKGDKEVDAKSILGVMSLAVGAGETITLKADGAGEEAALRALVELIESGLGEA</sequence>
<dbReference type="PRINTS" id="PR00107">
    <property type="entry name" value="PHOSPHOCPHPR"/>
</dbReference>
<dbReference type="InterPro" id="IPR035895">
    <property type="entry name" value="HPr-like_sf"/>
</dbReference>
<dbReference type="InterPro" id="IPR002114">
    <property type="entry name" value="PTS_HPr_Ser_P_site"/>
</dbReference>
<dbReference type="PANTHER" id="PTHR33705">
    <property type="entry name" value="PHOSPHOCARRIER PROTEIN HPR"/>
    <property type="match status" value="1"/>
</dbReference>
<dbReference type="Gene3D" id="3.30.1340.10">
    <property type="entry name" value="HPr-like"/>
    <property type="match status" value="1"/>
</dbReference>
<keyword evidence="5" id="KW-0813">Transport</keyword>
<evidence type="ECO:0000256" key="1">
    <source>
        <dbReference type="ARBA" id="ARBA00003681"/>
    </source>
</evidence>
<protein>
    <recommendedName>
        <fullName evidence="3">Phosphocarrier protein HPr</fullName>
    </recommendedName>
</protein>
<dbReference type="Proteomes" id="UP000183508">
    <property type="component" value="Unassembled WGS sequence"/>
</dbReference>
<dbReference type="PROSITE" id="PS00369">
    <property type="entry name" value="PTS_HPR_HIS"/>
    <property type="match status" value="1"/>
</dbReference>
<evidence type="ECO:0000256" key="6">
    <source>
        <dbReference type="ARBA" id="ARBA00022683"/>
    </source>
</evidence>
<evidence type="ECO:0000256" key="3">
    <source>
        <dbReference type="ARBA" id="ARBA00020422"/>
    </source>
</evidence>
<dbReference type="PROSITE" id="PS00589">
    <property type="entry name" value="PTS_HPR_SER"/>
    <property type="match status" value="1"/>
</dbReference>
<dbReference type="CDD" id="cd00367">
    <property type="entry name" value="PTS-HPr_like"/>
    <property type="match status" value="1"/>
</dbReference>
<keyword evidence="9" id="KW-1185">Reference proteome</keyword>
<name>A0A1I7L976_9BACL</name>
<dbReference type="RefSeq" id="WP_074956230.1">
    <property type="nucleotide sequence ID" value="NZ_FPBV01000029.1"/>
</dbReference>
<evidence type="ECO:0000256" key="4">
    <source>
        <dbReference type="ARBA" id="ARBA00022490"/>
    </source>
</evidence>
<keyword evidence="5" id="KW-0762">Sugar transport</keyword>
<dbReference type="Pfam" id="PF00381">
    <property type="entry name" value="PTS-HPr"/>
    <property type="match status" value="1"/>
</dbReference>
<gene>
    <name evidence="8" type="ORF">SAMN05421543_12918</name>
</gene>
<dbReference type="PANTHER" id="PTHR33705:SF2">
    <property type="entry name" value="PHOSPHOCARRIER PROTEIN NPR"/>
    <property type="match status" value="1"/>
</dbReference>
<dbReference type="GO" id="GO:0009401">
    <property type="term" value="P:phosphoenolpyruvate-dependent sugar phosphotransferase system"/>
    <property type="evidence" value="ECO:0007669"/>
    <property type="project" value="UniProtKB-KW"/>
</dbReference>
<organism evidence="8 9">
    <name type="scientific">Alicyclobacillus macrosporangiidus</name>
    <dbReference type="NCBI Taxonomy" id="392015"/>
    <lineage>
        <taxon>Bacteria</taxon>
        <taxon>Bacillati</taxon>
        <taxon>Bacillota</taxon>
        <taxon>Bacilli</taxon>
        <taxon>Bacillales</taxon>
        <taxon>Alicyclobacillaceae</taxon>
        <taxon>Alicyclobacillus</taxon>
    </lineage>
</organism>
<dbReference type="AlphaFoldDB" id="A0A1I7L976"/>
<dbReference type="PROSITE" id="PS51350">
    <property type="entry name" value="PTS_HPR_DOM"/>
    <property type="match status" value="1"/>
</dbReference>
<evidence type="ECO:0000256" key="2">
    <source>
        <dbReference type="ARBA" id="ARBA00004496"/>
    </source>
</evidence>
<evidence type="ECO:0000313" key="9">
    <source>
        <dbReference type="Proteomes" id="UP000183508"/>
    </source>
</evidence>
<dbReference type="EMBL" id="FPBV01000029">
    <property type="protein sequence ID" value="SFV06267.1"/>
    <property type="molecule type" value="Genomic_DNA"/>
</dbReference>
<dbReference type="InterPro" id="IPR000032">
    <property type="entry name" value="HPr-like"/>
</dbReference>
<evidence type="ECO:0000259" key="7">
    <source>
        <dbReference type="PROSITE" id="PS51350"/>
    </source>
</evidence>
<evidence type="ECO:0000313" key="8">
    <source>
        <dbReference type="EMBL" id="SFV06267.1"/>
    </source>
</evidence>
<comment type="function">
    <text evidence="1">General (non sugar-specific) component of the phosphoenolpyruvate-dependent sugar phosphotransferase system (sugar PTS). This major carbohydrate active-transport system catalyzes the phosphorylation of incoming sugar substrates concomitantly with their translocation across the cell membrane. The phosphoryl group from phosphoenolpyruvate (PEP) is transferred to the phosphoryl carrier protein HPr by enzyme I. Phospho-HPr then transfers it to the PTS EIIA domain.</text>
</comment>
<feature type="domain" description="HPr" evidence="7">
    <location>
        <begin position="1"/>
        <end position="88"/>
    </location>
</feature>
<dbReference type="NCBIfam" id="TIGR01003">
    <property type="entry name" value="PTS_HPr_family"/>
    <property type="match status" value="1"/>
</dbReference>
<dbReference type="InterPro" id="IPR001020">
    <property type="entry name" value="PTS_HPr_His_P_site"/>
</dbReference>
<dbReference type="OrthoDB" id="9809047at2"/>
<keyword evidence="6" id="KW-0598">Phosphotransferase system</keyword>
<dbReference type="InterPro" id="IPR050399">
    <property type="entry name" value="HPr"/>
</dbReference>
<evidence type="ECO:0000256" key="5">
    <source>
        <dbReference type="ARBA" id="ARBA00022597"/>
    </source>
</evidence>
<dbReference type="GO" id="GO:0005737">
    <property type="term" value="C:cytoplasm"/>
    <property type="evidence" value="ECO:0007669"/>
    <property type="project" value="UniProtKB-SubCell"/>
</dbReference>
<keyword evidence="4" id="KW-0963">Cytoplasm</keyword>
<comment type="subcellular location">
    <subcellularLocation>
        <location evidence="2">Cytoplasm</location>
    </subcellularLocation>
</comment>
<reference evidence="9" key="1">
    <citation type="submission" date="2016-10" db="EMBL/GenBank/DDBJ databases">
        <authorList>
            <person name="Varghese N."/>
        </authorList>
    </citation>
    <scope>NUCLEOTIDE SEQUENCE [LARGE SCALE GENOMIC DNA]</scope>
    <source>
        <strain evidence="9">DSM 17980</strain>
    </source>
</reference>
<dbReference type="STRING" id="392015.SAMN05421543_12918"/>
<dbReference type="SUPFAM" id="SSF55594">
    <property type="entry name" value="HPr-like"/>
    <property type="match status" value="1"/>
</dbReference>
<accession>A0A1I7L976</accession>
<proteinExistence type="predicted"/>